<proteinExistence type="predicted"/>
<reference evidence="3" key="1">
    <citation type="submission" date="2018-03" db="EMBL/GenBank/DDBJ databases">
        <authorList>
            <person name="Guldener U."/>
        </authorList>
    </citation>
    <scope>NUCLEOTIDE SEQUENCE</scope>
</reference>
<feature type="compositionally biased region" description="Polar residues" evidence="1">
    <location>
        <begin position="66"/>
        <end position="81"/>
    </location>
</feature>
<dbReference type="AlphaFoldDB" id="A0AAE8M010"/>
<protein>
    <submittedName>
        <fullName evidence="3">Uncharacterized protein</fullName>
    </submittedName>
</protein>
<comment type="caution">
    <text evidence="3">The sequence shown here is derived from an EMBL/GenBank/DDBJ whole genome shotgun (WGS) entry which is preliminary data.</text>
</comment>
<feature type="transmembrane region" description="Helical" evidence="2">
    <location>
        <begin position="196"/>
        <end position="218"/>
    </location>
</feature>
<evidence type="ECO:0000313" key="3">
    <source>
        <dbReference type="EMBL" id="SPJ71677.1"/>
    </source>
</evidence>
<dbReference type="Proteomes" id="UP001187734">
    <property type="component" value="Unassembled WGS sequence"/>
</dbReference>
<evidence type="ECO:0000256" key="2">
    <source>
        <dbReference type="SAM" id="Phobius"/>
    </source>
</evidence>
<keyword evidence="4" id="KW-1185">Reference proteome</keyword>
<keyword evidence="2" id="KW-0472">Membrane</keyword>
<name>A0AAE8M010_9HYPO</name>
<dbReference type="EMBL" id="ONZP01000045">
    <property type="protein sequence ID" value="SPJ71677.1"/>
    <property type="molecule type" value="Genomic_DNA"/>
</dbReference>
<feature type="region of interest" description="Disordered" evidence="1">
    <location>
        <begin position="1"/>
        <end position="86"/>
    </location>
</feature>
<sequence>MPILFPTFDRTNNEAQRRSSFTMQEQKDTPLEETIEATDSQHGARDLKDRDGNEDAASPQMRDSEPSPNNEISTSNETPTGTDEIDHTTSTVVLIVTESMTFVFVDHSAYYTLTATLDTGSEVPTSSSEVLTSSSDILSFNDRFPLFGTITVGDITSPPKAWFTSYTSQSLPALSTTTVTEVSSAQPQFSFSTVEWVGVIVGIICIISMMFVFLLFLFQRRRRVPRPAESQNNINIRLDNVPPPVSRWSRSDSTRTNMTPSNYTDSRELKTTFVPRPLGAASPPPKYEGDQKYWTGEYEEQDLGIQGNVGEPSGSRYAEAYSSAVYNDPKWKGKQREEF</sequence>
<organism evidence="3 4">
    <name type="scientific">Fusarium torulosum</name>
    <dbReference type="NCBI Taxonomy" id="33205"/>
    <lineage>
        <taxon>Eukaryota</taxon>
        <taxon>Fungi</taxon>
        <taxon>Dikarya</taxon>
        <taxon>Ascomycota</taxon>
        <taxon>Pezizomycotina</taxon>
        <taxon>Sordariomycetes</taxon>
        <taxon>Hypocreomycetidae</taxon>
        <taxon>Hypocreales</taxon>
        <taxon>Nectriaceae</taxon>
        <taxon>Fusarium</taxon>
    </lineage>
</organism>
<keyword evidence="2" id="KW-1133">Transmembrane helix</keyword>
<keyword evidence="2" id="KW-0812">Transmembrane</keyword>
<feature type="compositionally biased region" description="Polar residues" evidence="1">
    <location>
        <begin position="254"/>
        <end position="264"/>
    </location>
</feature>
<feature type="region of interest" description="Disordered" evidence="1">
    <location>
        <begin position="235"/>
        <end position="293"/>
    </location>
</feature>
<feature type="compositionally biased region" description="Basic and acidic residues" evidence="1">
    <location>
        <begin position="42"/>
        <end position="53"/>
    </location>
</feature>
<evidence type="ECO:0000256" key="1">
    <source>
        <dbReference type="SAM" id="MobiDB-lite"/>
    </source>
</evidence>
<accession>A0AAE8M010</accession>
<gene>
    <name evidence="3" type="ORF">FTOL_01405</name>
</gene>
<evidence type="ECO:0000313" key="4">
    <source>
        <dbReference type="Proteomes" id="UP001187734"/>
    </source>
</evidence>